<organism evidence="1 2">
    <name type="scientific">Priestia filamentosa</name>
    <dbReference type="NCBI Taxonomy" id="1402861"/>
    <lineage>
        <taxon>Bacteria</taxon>
        <taxon>Bacillati</taxon>
        <taxon>Bacillota</taxon>
        <taxon>Bacilli</taxon>
        <taxon>Bacillales</taxon>
        <taxon>Bacillaceae</taxon>
        <taxon>Priestia</taxon>
    </lineage>
</organism>
<dbReference type="Pfam" id="PF10704">
    <property type="entry name" value="DUF2508"/>
    <property type="match status" value="1"/>
</dbReference>
<dbReference type="KEGG" id="beo:BEH_00145"/>
<dbReference type="Proteomes" id="UP000036202">
    <property type="component" value="Chromosome"/>
</dbReference>
<evidence type="ECO:0000313" key="2">
    <source>
        <dbReference type="Proteomes" id="UP000036202"/>
    </source>
</evidence>
<dbReference type="OrthoDB" id="2166610at2"/>
<sequence length="74" mass="9068">MLFKRKGWLREEYNQKLLNELFQEKKERIYRSRLMEQSLDPTPEAVANSRLSEIKYLYLLKEAKVRNLTIHLKK</sequence>
<dbReference type="RefSeq" id="WP_040058526.1">
    <property type="nucleotide sequence ID" value="NZ_CP011974.1"/>
</dbReference>
<accession>A0A1X7GWG6</accession>
<dbReference type="GeneID" id="93704426"/>
<dbReference type="PATRIC" id="fig|135735.6.peg.24"/>
<gene>
    <name evidence="1" type="ORF">BEH_00145</name>
</gene>
<accession>A0A0H4KR16</accession>
<reference evidence="2" key="2">
    <citation type="submission" date="2015-06" db="EMBL/GenBank/DDBJ databases">
        <title>Genome Sequence of Bacillus endophyticus and Analysis of its Companion Mechanism in the Ketogulonigenium vulgare-Bacillus strain Consortium.</title>
        <authorList>
            <person name="Jia N."/>
            <person name="Du J."/>
            <person name="Ding M.-Z."/>
            <person name="Gao F."/>
            <person name="Yuan Y.-J."/>
        </authorList>
    </citation>
    <scope>NUCLEOTIDE SEQUENCE [LARGE SCALE GENOMIC DNA]</scope>
    <source>
        <strain evidence="2">Hbe603</strain>
    </source>
</reference>
<name>A0A1X7GWG6_9BACI</name>
<dbReference type="InterPro" id="IPR019644">
    <property type="entry name" value="DUF2508"/>
</dbReference>
<dbReference type="EMBL" id="CP011974">
    <property type="protein sequence ID" value="AKO90708.1"/>
    <property type="molecule type" value="Genomic_DNA"/>
</dbReference>
<evidence type="ECO:0000313" key="1">
    <source>
        <dbReference type="EMBL" id="AKO90708.1"/>
    </source>
</evidence>
<proteinExistence type="predicted"/>
<keyword evidence="2" id="KW-1185">Reference proteome</keyword>
<protein>
    <submittedName>
        <fullName evidence="1">Uncharacterized protein</fullName>
    </submittedName>
</protein>
<reference evidence="1 2" key="1">
    <citation type="journal article" date="2015" name="PLoS ONE">
        <title>Genome Sequence of Bacillus endophyticus and Analysis of Its Companion Mechanism in the Ketogulonigenium vulgare-Bacillus Strain Consortium.</title>
        <authorList>
            <person name="Jia N."/>
            <person name="Du J."/>
            <person name="Ding M.Z."/>
            <person name="Gao F."/>
            <person name="Yuan Y.J."/>
        </authorList>
    </citation>
    <scope>NUCLEOTIDE SEQUENCE [LARGE SCALE GENOMIC DNA]</scope>
    <source>
        <strain evidence="1 2">Hbe603</strain>
    </source>
</reference>
<dbReference type="AlphaFoldDB" id="A0A1X7GWG6"/>